<feature type="chain" id="PRO_5026845928" evidence="2">
    <location>
        <begin position="22"/>
        <end position="144"/>
    </location>
</feature>
<evidence type="ECO:0000256" key="2">
    <source>
        <dbReference type="SAM" id="SignalP"/>
    </source>
</evidence>
<sequence>MLKYILLVLSGAGAIALLPQATLSNPLDNRDLSCYMETSSGQVLDLNRLCGNSTRPPAAAPYPVSPMSRPPSLNNPGSNGGSTTPTGRDPDLLLNEEPLSATPIEDEPYFTPVVPIYDTAGANSRISVNNGRCVVLDAQGRRCP</sequence>
<evidence type="ECO:0000256" key="1">
    <source>
        <dbReference type="SAM" id="MobiDB-lite"/>
    </source>
</evidence>
<keyword evidence="2" id="KW-0732">Signal</keyword>
<dbReference type="RefSeq" id="WP_172358351.1">
    <property type="nucleotide sequence ID" value="NZ_CP053661.1"/>
</dbReference>
<keyword evidence="4" id="KW-1185">Reference proteome</keyword>
<dbReference type="AlphaFoldDB" id="A0A6M8BIN6"/>
<feature type="compositionally biased region" description="Low complexity" evidence="1">
    <location>
        <begin position="70"/>
        <end position="87"/>
    </location>
</feature>
<dbReference type="EMBL" id="CP053661">
    <property type="protein sequence ID" value="QKD84306.1"/>
    <property type="molecule type" value="Genomic_DNA"/>
</dbReference>
<reference evidence="3 4" key="1">
    <citation type="submission" date="2020-05" db="EMBL/GenBank/DDBJ databases">
        <title>Complete genome sequence of of a novel Thermoleptolyngbya strain isolated from hot springs of Ganzi, Sichuan China.</title>
        <authorList>
            <person name="Tang J."/>
            <person name="Daroch M."/>
            <person name="Li L."/>
            <person name="Waleron K."/>
            <person name="Waleron M."/>
            <person name="Waleron M."/>
        </authorList>
    </citation>
    <scope>NUCLEOTIDE SEQUENCE [LARGE SCALE GENOMIC DNA]</scope>
    <source>
        <strain evidence="3 4">PKUAC-SCTA183</strain>
    </source>
</reference>
<dbReference type="KEGG" id="theu:HPC62_20915"/>
<gene>
    <name evidence="3" type="ORF">HPC62_20915</name>
</gene>
<evidence type="ECO:0000313" key="3">
    <source>
        <dbReference type="EMBL" id="QKD84306.1"/>
    </source>
</evidence>
<feature type="region of interest" description="Disordered" evidence="1">
    <location>
        <begin position="55"/>
        <end position="106"/>
    </location>
</feature>
<organism evidence="3 4">
    <name type="scientific">Thermoleptolyngbya sichuanensis A183</name>
    <dbReference type="NCBI Taxonomy" id="2737172"/>
    <lineage>
        <taxon>Bacteria</taxon>
        <taxon>Bacillati</taxon>
        <taxon>Cyanobacteriota</taxon>
        <taxon>Cyanophyceae</taxon>
        <taxon>Oculatellales</taxon>
        <taxon>Oculatellaceae</taxon>
        <taxon>Thermoleptolyngbya</taxon>
        <taxon>Thermoleptolyngbya sichuanensis</taxon>
    </lineage>
</organism>
<accession>A0A6M8BIN6</accession>
<feature type="signal peptide" evidence="2">
    <location>
        <begin position="1"/>
        <end position="21"/>
    </location>
</feature>
<dbReference type="Proteomes" id="UP000505210">
    <property type="component" value="Chromosome"/>
</dbReference>
<name>A0A6M8BIN6_9CYAN</name>
<proteinExistence type="predicted"/>
<evidence type="ECO:0000313" key="4">
    <source>
        <dbReference type="Proteomes" id="UP000505210"/>
    </source>
</evidence>
<protein>
    <submittedName>
        <fullName evidence="3">Uncharacterized protein</fullName>
    </submittedName>
</protein>